<dbReference type="GO" id="GO:0006302">
    <property type="term" value="P:double-strand break repair"/>
    <property type="evidence" value="ECO:0007669"/>
    <property type="project" value="TreeGrafter"/>
</dbReference>
<dbReference type="Gene3D" id="1.10.150.20">
    <property type="entry name" value="5' to 3' exonuclease, C-terminal subdomain"/>
    <property type="match status" value="1"/>
</dbReference>
<keyword evidence="1" id="KW-0235">DNA replication</keyword>
<dbReference type="GO" id="GO:0003677">
    <property type="term" value="F:DNA binding"/>
    <property type="evidence" value="ECO:0007669"/>
    <property type="project" value="InterPro"/>
</dbReference>
<feature type="domain" description="DNA-directed DNA polymerase family A palm" evidence="3">
    <location>
        <begin position="375"/>
        <end position="595"/>
    </location>
</feature>
<dbReference type="PANTHER" id="PTHR10133:SF27">
    <property type="entry name" value="DNA POLYMERASE NU"/>
    <property type="match status" value="1"/>
</dbReference>
<keyword evidence="2" id="KW-1194">Viral DNA replication</keyword>
<dbReference type="GO" id="GO:0003887">
    <property type="term" value="F:DNA-directed DNA polymerase activity"/>
    <property type="evidence" value="ECO:0007669"/>
    <property type="project" value="InterPro"/>
</dbReference>
<dbReference type="GO" id="GO:0006261">
    <property type="term" value="P:DNA-templated DNA replication"/>
    <property type="evidence" value="ECO:0007669"/>
    <property type="project" value="InterPro"/>
</dbReference>
<evidence type="ECO:0000259" key="3">
    <source>
        <dbReference type="SMART" id="SM00482"/>
    </source>
</evidence>
<evidence type="ECO:0000313" key="4">
    <source>
        <dbReference type="EMBL" id="DAG01231.1"/>
    </source>
</evidence>
<organism evidence="4">
    <name type="scientific">Caudovirales sp. ctVfb8</name>
    <dbReference type="NCBI Taxonomy" id="2825766"/>
    <lineage>
        <taxon>Viruses</taxon>
        <taxon>Duplodnaviria</taxon>
        <taxon>Heunggongvirae</taxon>
        <taxon>Uroviricota</taxon>
        <taxon>Caudoviricetes</taxon>
    </lineage>
</organism>
<dbReference type="PANTHER" id="PTHR10133">
    <property type="entry name" value="DNA POLYMERASE I"/>
    <property type="match status" value="1"/>
</dbReference>
<dbReference type="SMART" id="SM00482">
    <property type="entry name" value="POLAc"/>
    <property type="match status" value="1"/>
</dbReference>
<dbReference type="Gene3D" id="3.30.420.10">
    <property type="entry name" value="Ribonuclease H-like superfamily/Ribonuclease H"/>
    <property type="match status" value="1"/>
</dbReference>
<dbReference type="Gene3D" id="3.30.70.370">
    <property type="match status" value="1"/>
</dbReference>
<dbReference type="InterPro" id="IPR036397">
    <property type="entry name" value="RNaseH_sf"/>
</dbReference>
<dbReference type="InterPro" id="IPR001098">
    <property type="entry name" value="DNA-dir_DNA_pol_A_palm_dom"/>
</dbReference>
<dbReference type="Pfam" id="PF00476">
    <property type="entry name" value="DNA_pol_A"/>
    <property type="match status" value="1"/>
</dbReference>
<evidence type="ECO:0000256" key="2">
    <source>
        <dbReference type="ARBA" id="ARBA00023109"/>
    </source>
</evidence>
<evidence type="ECO:0000256" key="1">
    <source>
        <dbReference type="ARBA" id="ARBA00022705"/>
    </source>
</evidence>
<dbReference type="SUPFAM" id="SSF56672">
    <property type="entry name" value="DNA/RNA polymerases"/>
    <property type="match status" value="1"/>
</dbReference>
<reference evidence="4" key="1">
    <citation type="journal article" date="2021" name="Proc. Natl. Acad. Sci. U.S.A.">
        <title>A Catalog of Tens of Thousands of Viruses from Human Metagenomes Reveals Hidden Associations with Chronic Diseases.</title>
        <authorList>
            <person name="Tisza M.J."/>
            <person name="Buck C.B."/>
        </authorList>
    </citation>
    <scope>NUCLEOTIDE SEQUENCE</scope>
    <source>
        <strain evidence="4">CtVfb8</strain>
    </source>
</reference>
<dbReference type="SUPFAM" id="SSF53098">
    <property type="entry name" value="Ribonuclease H-like"/>
    <property type="match status" value="1"/>
</dbReference>
<accession>A0A8S5V3N6</accession>
<name>A0A8S5V3N6_9CAUD</name>
<dbReference type="GO" id="GO:0039693">
    <property type="term" value="P:viral DNA genome replication"/>
    <property type="evidence" value="ECO:0007669"/>
    <property type="project" value="UniProtKB-KW"/>
</dbReference>
<dbReference type="InterPro" id="IPR043502">
    <property type="entry name" value="DNA/RNA_pol_sf"/>
</dbReference>
<dbReference type="PRINTS" id="PR00868">
    <property type="entry name" value="DNAPOLI"/>
</dbReference>
<dbReference type="Gene3D" id="1.20.1060.10">
    <property type="entry name" value="Taq DNA Polymerase, Chain T, domain 4"/>
    <property type="match status" value="1"/>
</dbReference>
<dbReference type="InterPro" id="IPR012337">
    <property type="entry name" value="RNaseH-like_sf"/>
</dbReference>
<dbReference type="EMBL" id="BK016189">
    <property type="protein sequence ID" value="DAG01231.1"/>
    <property type="molecule type" value="Genomic_DNA"/>
</dbReference>
<dbReference type="InterPro" id="IPR002298">
    <property type="entry name" value="DNA_polymerase_A"/>
</dbReference>
<proteinExistence type="predicted"/>
<sequence length="635" mass="72220">MLQLYDKHIITDIETNGLLDTVTKFWCAWIYDSASQEYKGYKDLDEYIDALNVYGTSGYNLVFHNGIKYDVPCLKRLSGKDFVFDPRDCVIDTLVFARLVWSNIKDLDMGLIRSGRLPKDLFGSHSLKAYGYRMRELKGTYGEQEEAWDSFSEEMYQYNYQDVVVTKMLFDKLLGKGYPWEAVQLEHDIAWVMAKQERNGFVFNRDKAVVLYSELAGRRDELTKELQESVPPLLTGYKTYKRDNAKKGIKAGVQYPVYETFNPNSRQQIAKVLIEQGWEPQEVTDTGLPKVDEETLKTAKDIPMTSKILELLMLNKRIGQLAEGSNAWLKLMKEDPNDHLWRIHGSVNPNGAVTGRATHSYPNVAQVPANRSPYGKLCRELFTVPQGWYEAGIDASGLELRCLGHFLSPYDNGAYVNEILSGDIHTHNQKMAGLATRDQAKTMIYCMMYGGGDAKLGEVIGGDARAGKALKEKFFKAIPAYKDLVEDISHSLVSSSEWVGGTHKVKWRKRYHPDSPQLEITHCVLGLDRRVIYVRSEHSALNTLLQSAGALVCKKWVCLVEENMRKAGYKHGWDGDFAMVAWIHDECQIACRTKEIAEDCCRIAQESMRQTQAFFNFKCQLDTEGKIGCNWAACH</sequence>
<protein>
    <submittedName>
        <fullName evidence="4">DNA polymerase</fullName>
    </submittedName>
</protein>